<gene>
    <name evidence="2" type="ORF">V6N12_069140</name>
</gene>
<evidence type="ECO:0000313" key="2">
    <source>
        <dbReference type="EMBL" id="KAK8578796.1"/>
    </source>
</evidence>
<organism evidence="2 3">
    <name type="scientific">Hibiscus sabdariffa</name>
    <name type="common">roselle</name>
    <dbReference type="NCBI Taxonomy" id="183260"/>
    <lineage>
        <taxon>Eukaryota</taxon>
        <taxon>Viridiplantae</taxon>
        <taxon>Streptophyta</taxon>
        <taxon>Embryophyta</taxon>
        <taxon>Tracheophyta</taxon>
        <taxon>Spermatophyta</taxon>
        <taxon>Magnoliopsida</taxon>
        <taxon>eudicotyledons</taxon>
        <taxon>Gunneridae</taxon>
        <taxon>Pentapetalae</taxon>
        <taxon>rosids</taxon>
        <taxon>malvids</taxon>
        <taxon>Malvales</taxon>
        <taxon>Malvaceae</taxon>
        <taxon>Malvoideae</taxon>
        <taxon>Hibiscus</taxon>
    </lineage>
</organism>
<evidence type="ECO:0000313" key="3">
    <source>
        <dbReference type="Proteomes" id="UP001472677"/>
    </source>
</evidence>
<comment type="caution">
    <text evidence="2">The sequence shown here is derived from an EMBL/GenBank/DDBJ whole genome shotgun (WGS) entry which is preliminary data.</text>
</comment>
<name>A0ABR2FDD2_9ROSI</name>
<feature type="compositionally biased region" description="Polar residues" evidence="1">
    <location>
        <begin position="85"/>
        <end position="96"/>
    </location>
</feature>
<reference evidence="2 3" key="1">
    <citation type="journal article" date="2024" name="G3 (Bethesda)">
        <title>Genome assembly of Hibiscus sabdariffa L. provides insights into metabolisms of medicinal natural products.</title>
        <authorList>
            <person name="Kim T."/>
        </authorList>
    </citation>
    <scope>NUCLEOTIDE SEQUENCE [LARGE SCALE GENOMIC DNA]</scope>
    <source>
        <strain evidence="2">TK-2024</strain>
        <tissue evidence="2">Old leaves</tissue>
    </source>
</reference>
<dbReference type="EMBL" id="JBBPBM010000006">
    <property type="protein sequence ID" value="KAK8578796.1"/>
    <property type="molecule type" value="Genomic_DNA"/>
</dbReference>
<dbReference type="Proteomes" id="UP001472677">
    <property type="component" value="Unassembled WGS sequence"/>
</dbReference>
<proteinExistence type="predicted"/>
<protein>
    <submittedName>
        <fullName evidence="2">Uncharacterized protein</fullName>
    </submittedName>
</protein>
<feature type="region of interest" description="Disordered" evidence="1">
    <location>
        <begin position="71"/>
        <end position="106"/>
    </location>
</feature>
<sequence>MLLTNSRTHDQVDFLVSLIKLSSLENELLRFPKPGDNAPLLKNPEKITTLILDHLNLLVSTNRLDLYVVHPNKQESKRNRKHLPESSQKSQNTFSRSKGKSAHKERDRRLGFCLMLC</sequence>
<keyword evidence="3" id="KW-1185">Reference proteome</keyword>
<evidence type="ECO:0000256" key="1">
    <source>
        <dbReference type="SAM" id="MobiDB-lite"/>
    </source>
</evidence>
<accession>A0ABR2FDD2</accession>